<evidence type="ECO:0000313" key="16">
    <source>
        <dbReference type="EMBL" id="KAK1756798.1"/>
    </source>
</evidence>
<evidence type="ECO:0000256" key="6">
    <source>
        <dbReference type="ARBA" id="ARBA00022741"/>
    </source>
</evidence>
<dbReference type="GO" id="GO:0034045">
    <property type="term" value="C:phagophore assembly site membrane"/>
    <property type="evidence" value="ECO:0007669"/>
    <property type="project" value="UniProtKB-SubCell"/>
</dbReference>
<keyword evidence="8" id="KW-0067">ATP-binding</keyword>
<proteinExistence type="predicted"/>
<evidence type="ECO:0000313" key="17">
    <source>
        <dbReference type="Proteomes" id="UP001239445"/>
    </source>
</evidence>
<evidence type="ECO:0000256" key="3">
    <source>
        <dbReference type="ARBA" id="ARBA00022448"/>
    </source>
</evidence>
<dbReference type="PROSITE" id="PS50011">
    <property type="entry name" value="PROTEIN_KINASE_DOM"/>
    <property type="match status" value="1"/>
</dbReference>
<dbReference type="InterPro" id="IPR000719">
    <property type="entry name" value="Prot_kinase_dom"/>
</dbReference>
<feature type="region of interest" description="Disordered" evidence="14">
    <location>
        <begin position="843"/>
        <end position="862"/>
    </location>
</feature>
<dbReference type="InterPro" id="IPR008271">
    <property type="entry name" value="Ser/Thr_kinase_AS"/>
</dbReference>
<dbReference type="GO" id="GO:0010506">
    <property type="term" value="P:regulation of autophagy"/>
    <property type="evidence" value="ECO:0007669"/>
    <property type="project" value="InterPro"/>
</dbReference>
<evidence type="ECO:0000256" key="13">
    <source>
        <dbReference type="ARBA" id="ARBA00048679"/>
    </source>
</evidence>
<dbReference type="GO" id="GO:0000045">
    <property type="term" value="P:autophagosome assembly"/>
    <property type="evidence" value="ECO:0007669"/>
    <property type="project" value="TreeGrafter"/>
</dbReference>
<evidence type="ECO:0000256" key="14">
    <source>
        <dbReference type="SAM" id="MobiDB-lite"/>
    </source>
</evidence>
<evidence type="ECO:0000256" key="1">
    <source>
        <dbReference type="ARBA" id="ARBA00004623"/>
    </source>
</evidence>
<keyword evidence="6" id="KW-0547">Nucleotide-binding</keyword>
<keyword evidence="10" id="KW-0072">Autophagy</keyword>
<dbReference type="Pfam" id="PF00069">
    <property type="entry name" value="Pkinase"/>
    <property type="match status" value="1"/>
</dbReference>
<keyword evidence="9" id="KW-0653">Protein transport</keyword>
<evidence type="ECO:0000256" key="4">
    <source>
        <dbReference type="ARBA" id="ARBA00022527"/>
    </source>
</evidence>
<name>A0AAJ0BGM0_9PEZI</name>
<dbReference type="EC" id="2.7.11.1" evidence="2"/>
<dbReference type="SUPFAM" id="SSF56112">
    <property type="entry name" value="Protein kinase-like (PK-like)"/>
    <property type="match status" value="1"/>
</dbReference>
<evidence type="ECO:0000256" key="9">
    <source>
        <dbReference type="ARBA" id="ARBA00022927"/>
    </source>
</evidence>
<dbReference type="AlphaFoldDB" id="A0AAJ0BGM0"/>
<accession>A0AAJ0BGM0</accession>
<dbReference type="GO" id="GO:0005776">
    <property type="term" value="C:autophagosome"/>
    <property type="evidence" value="ECO:0007669"/>
    <property type="project" value="TreeGrafter"/>
</dbReference>
<organism evidence="16 17">
    <name type="scientific">Echria macrotheca</name>
    <dbReference type="NCBI Taxonomy" id="438768"/>
    <lineage>
        <taxon>Eukaryota</taxon>
        <taxon>Fungi</taxon>
        <taxon>Dikarya</taxon>
        <taxon>Ascomycota</taxon>
        <taxon>Pezizomycotina</taxon>
        <taxon>Sordariomycetes</taxon>
        <taxon>Sordariomycetidae</taxon>
        <taxon>Sordariales</taxon>
        <taxon>Schizotheciaceae</taxon>
        <taxon>Echria</taxon>
    </lineage>
</organism>
<comment type="subcellular location">
    <subcellularLocation>
        <location evidence="1">Preautophagosomal structure membrane</location>
        <topology evidence="1">Peripheral membrane protein</topology>
    </subcellularLocation>
</comment>
<dbReference type="InterPro" id="IPR011009">
    <property type="entry name" value="Kinase-like_dom_sf"/>
</dbReference>
<dbReference type="Gene3D" id="1.10.510.10">
    <property type="entry name" value="Transferase(Phosphotransferase) domain 1"/>
    <property type="match status" value="1"/>
</dbReference>
<evidence type="ECO:0000256" key="5">
    <source>
        <dbReference type="ARBA" id="ARBA00022679"/>
    </source>
</evidence>
<sequence>MPPRVPDILVAVDIGPKLIAVRWTPYSPFHLPDVQLPIRGWPGDPSNMLEAVPAAVAYDTQGDMMSWGFYCGDTLPDHQISDCTFVHVGTFTNLNSFGVVSEGRCRLHDVDIPEEHRPMPDARAKVPGDKCARDLLEKVYSHVKDKIDHAIGGWSSRTIHFLFHTTGDDDEGQEKLTRAIHGAGFGSDGPHHFVRFTTPREVAADICVSARLNLAGVFANSGCRITLLSDEEHIVLQLKDPTDTVVLHQSYGINTKEIETTLRSVALRALDDDSEQVDGVWIDDPIAWLTHPVLIRKVNEYRRFVLRSNGDTALYHSDDSSVRFLSVHVPAHEREELCAALETFSDQVWEAILEFAEQVKGLALGPRSTICLVITGEAARFPFVIQALGPRWGELDSSVVVASAPGVLNGGDTATCALGGMVSDHIFKELRPLTALLGPDDGGAVLPGGAVGTAVAVAGDDKMSRCASVVPAVAAQIPPTPATDAAVPSPAVAAAVPGFSVEDAVDALRLPATSSGELTEHQVSVLGSREGSGAVVAELWARRELIGQGSYGRVWVEECSEGPRAGQVRAVKVITLTRHHGLEYYRRELEAHAIFSQDQYSEHFVKAFGWWELGESLHIALEYFSLRDLERMLKTPATEHMAWHTARQVAQGLQFMHDRGYAHRDLKPQNILVVAVDPHLRVKLSDFGMTKRATSLRTELGTTSYMAPEVSGIYPLDELRLSSSPDHPRNAAALSPPGRKAYTTAVDIWSLGTVVYRMLTREMPFSSQREKSRYVTLGLPFPSGRLVTRAGASAACIQFVERCAAASASARLTAGGCLASAWLAGAEPRVPEGWTAAVLLVGDRDGGGEGGEGGAEGGAKEE</sequence>
<dbReference type="GO" id="GO:0015031">
    <property type="term" value="P:protein transport"/>
    <property type="evidence" value="ECO:0007669"/>
    <property type="project" value="UniProtKB-KW"/>
</dbReference>
<comment type="caution">
    <text evidence="16">The sequence shown here is derived from an EMBL/GenBank/DDBJ whole genome shotgun (WGS) entry which is preliminary data.</text>
</comment>
<feature type="domain" description="Protein kinase" evidence="15">
    <location>
        <begin position="540"/>
        <end position="823"/>
    </location>
</feature>
<feature type="compositionally biased region" description="Gly residues" evidence="14">
    <location>
        <begin position="848"/>
        <end position="862"/>
    </location>
</feature>
<evidence type="ECO:0000256" key="8">
    <source>
        <dbReference type="ARBA" id="ARBA00022840"/>
    </source>
</evidence>
<keyword evidence="3" id="KW-0813">Transport</keyword>
<dbReference type="PANTHER" id="PTHR24348:SF22">
    <property type="entry name" value="NON-SPECIFIC SERINE_THREONINE PROTEIN KINASE"/>
    <property type="match status" value="1"/>
</dbReference>
<evidence type="ECO:0000256" key="7">
    <source>
        <dbReference type="ARBA" id="ARBA00022777"/>
    </source>
</evidence>
<keyword evidence="4" id="KW-0723">Serine/threonine-protein kinase</keyword>
<evidence type="ECO:0000256" key="10">
    <source>
        <dbReference type="ARBA" id="ARBA00023006"/>
    </source>
</evidence>
<evidence type="ECO:0000256" key="11">
    <source>
        <dbReference type="ARBA" id="ARBA00030237"/>
    </source>
</evidence>
<comment type="catalytic activity">
    <reaction evidence="12">
        <text>L-threonyl-[protein] + ATP = O-phospho-L-threonyl-[protein] + ADP + H(+)</text>
        <dbReference type="Rhea" id="RHEA:46608"/>
        <dbReference type="Rhea" id="RHEA-COMP:11060"/>
        <dbReference type="Rhea" id="RHEA-COMP:11605"/>
        <dbReference type="ChEBI" id="CHEBI:15378"/>
        <dbReference type="ChEBI" id="CHEBI:30013"/>
        <dbReference type="ChEBI" id="CHEBI:30616"/>
        <dbReference type="ChEBI" id="CHEBI:61977"/>
        <dbReference type="ChEBI" id="CHEBI:456216"/>
        <dbReference type="EC" id="2.7.11.1"/>
    </reaction>
</comment>
<dbReference type="InterPro" id="IPR045269">
    <property type="entry name" value="Atg1-like"/>
</dbReference>
<evidence type="ECO:0000256" key="12">
    <source>
        <dbReference type="ARBA" id="ARBA00047899"/>
    </source>
</evidence>
<protein>
    <recommendedName>
        <fullName evidence="2">non-specific serine/threonine protein kinase</fullName>
        <ecNumber evidence="2">2.7.11.1</ecNumber>
    </recommendedName>
    <alternativeName>
        <fullName evidence="11">Autophagy-related protein 1</fullName>
    </alternativeName>
</protein>
<dbReference type="EMBL" id="MU839831">
    <property type="protein sequence ID" value="KAK1756798.1"/>
    <property type="molecule type" value="Genomic_DNA"/>
</dbReference>
<evidence type="ECO:0000259" key="15">
    <source>
        <dbReference type="PROSITE" id="PS50011"/>
    </source>
</evidence>
<reference evidence="16" key="1">
    <citation type="submission" date="2023-06" db="EMBL/GenBank/DDBJ databases">
        <title>Genome-scale phylogeny and comparative genomics of the fungal order Sordariales.</title>
        <authorList>
            <consortium name="Lawrence Berkeley National Laboratory"/>
            <person name="Hensen N."/>
            <person name="Bonometti L."/>
            <person name="Westerberg I."/>
            <person name="Brannstrom I.O."/>
            <person name="Guillou S."/>
            <person name="Cros-Aarteil S."/>
            <person name="Calhoun S."/>
            <person name="Haridas S."/>
            <person name="Kuo A."/>
            <person name="Mondo S."/>
            <person name="Pangilinan J."/>
            <person name="Riley R."/>
            <person name="Labutti K."/>
            <person name="Andreopoulos B."/>
            <person name="Lipzen A."/>
            <person name="Chen C."/>
            <person name="Yanf M."/>
            <person name="Daum C."/>
            <person name="Ng V."/>
            <person name="Clum A."/>
            <person name="Steindorff A."/>
            <person name="Ohm R."/>
            <person name="Martin F."/>
            <person name="Silar P."/>
            <person name="Natvig D."/>
            <person name="Lalanne C."/>
            <person name="Gautier V."/>
            <person name="Ament-Velasquez S.L."/>
            <person name="Kruys A."/>
            <person name="Hutchinson M.I."/>
            <person name="Powell A.J."/>
            <person name="Barry K."/>
            <person name="Miller A.N."/>
            <person name="Grigoriev I.V."/>
            <person name="Debuchy R."/>
            <person name="Gladieux P."/>
            <person name="Thoren M.H."/>
            <person name="Johannesson H."/>
        </authorList>
    </citation>
    <scope>NUCLEOTIDE SEQUENCE</scope>
    <source>
        <strain evidence="16">PSN4</strain>
    </source>
</reference>
<keyword evidence="7 16" id="KW-0418">Kinase</keyword>
<dbReference type="PANTHER" id="PTHR24348">
    <property type="entry name" value="SERINE/THREONINE-PROTEIN KINASE UNC-51-RELATED"/>
    <property type="match status" value="1"/>
</dbReference>
<gene>
    <name evidence="16" type="ORF">QBC47DRAFT_443428</name>
</gene>
<dbReference type="GO" id="GO:0005829">
    <property type="term" value="C:cytosol"/>
    <property type="evidence" value="ECO:0007669"/>
    <property type="project" value="TreeGrafter"/>
</dbReference>
<dbReference type="GO" id="GO:0005524">
    <property type="term" value="F:ATP binding"/>
    <property type="evidence" value="ECO:0007669"/>
    <property type="project" value="UniProtKB-KW"/>
</dbReference>
<evidence type="ECO:0000256" key="2">
    <source>
        <dbReference type="ARBA" id="ARBA00012513"/>
    </source>
</evidence>
<dbReference type="PROSITE" id="PS00108">
    <property type="entry name" value="PROTEIN_KINASE_ST"/>
    <property type="match status" value="1"/>
</dbReference>
<dbReference type="CDD" id="cd00180">
    <property type="entry name" value="PKc"/>
    <property type="match status" value="1"/>
</dbReference>
<comment type="catalytic activity">
    <reaction evidence="13">
        <text>L-seryl-[protein] + ATP = O-phospho-L-seryl-[protein] + ADP + H(+)</text>
        <dbReference type="Rhea" id="RHEA:17989"/>
        <dbReference type="Rhea" id="RHEA-COMP:9863"/>
        <dbReference type="Rhea" id="RHEA-COMP:11604"/>
        <dbReference type="ChEBI" id="CHEBI:15378"/>
        <dbReference type="ChEBI" id="CHEBI:29999"/>
        <dbReference type="ChEBI" id="CHEBI:30616"/>
        <dbReference type="ChEBI" id="CHEBI:83421"/>
        <dbReference type="ChEBI" id="CHEBI:456216"/>
        <dbReference type="EC" id="2.7.11.1"/>
    </reaction>
</comment>
<keyword evidence="17" id="KW-1185">Reference proteome</keyword>
<dbReference type="SMART" id="SM00220">
    <property type="entry name" value="S_TKc"/>
    <property type="match status" value="1"/>
</dbReference>
<keyword evidence="5" id="KW-0808">Transferase</keyword>
<dbReference type="GO" id="GO:0004674">
    <property type="term" value="F:protein serine/threonine kinase activity"/>
    <property type="evidence" value="ECO:0007669"/>
    <property type="project" value="UniProtKB-KW"/>
</dbReference>
<dbReference type="Proteomes" id="UP001239445">
    <property type="component" value="Unassembled WGS sequence"/>
</dbReference>